<comment type="similarity">
    <text evidence="1">Belongs to the metallo-beta-lactamase superfamily.</text>
</comment>
<protein>
    <submittedName>
        <fullName evidence="6">Probable quorum-quenching lactonase YtnP</fullName>
    </submittedName>
</protein>
<feature type="domain" description="Metallo-beta-lactamase" evidence="5">
    <location>
        <begin position="44"/>
        <end position="252"/>
    </location>
</feature>
<evidence type="ECO:0000259" key="5">
    <source>
        <dbReference type="SMART" id="SM00849"/>
    </source>
</evidence>
<organism evidence="6 7">
    <name type="scientific">Geodia barretti</name>
    <name type="common">Barrett's horny sponge</name>
    <dbReference type="NCBI Taxonomy" id="519541"/>
    <lineage>
        <taxon>Eukaryota</taxon>
        <taxon>Metazoa</taxon>
        <taxon>Porifera</taxon>
        <taxon>Demospongiae</taxon>
        <taxon>Heteroscleromorpha</taxon>
        <taxon>Tetractinellida</taxon>
        <taxon>Astrophorina</taxon>
        <taxon>Geodiidae</taxon>
        <taxon>Geodia</taxon>
    </lineage>
</organism>
<comment type="caution">
    <text evidence="6">The sequence shown here is derived from an EMBL/GenBank/DDBJ whole genome shotgun (WGS) entry which is preliminary data.</text>
</comment>
<dbReference type="PANTHER" id="PTHR42978:SF6">
    <property type="entry name" value="QUORUM-QUENCHING LACTONASE YTNP-RELATED"/>
    <property type="match status" value="1"/>
</dbReference>
<evidence type="ECO:0000256" key="4">
    <source>
        <dbReference type="ARBA" id="ARBA00022833"/>
    </source>
</evidence>
<dbReference type="InterPro" id="IPR051013">
    <property type="entry name" value="MBL_superfamily_lactonases"/>
</dbReference>
<evidence type="ECO:0000256" key="2">
    <source>
        <dbReference type="ARBA" id="ARBA00022723"/>
    </source>
</evidence>
<reference evidence="6" key="1">
    <citation type="submission" date="2023-03" db="EMBL/GenBank/DDBJ databases">
        <authorList>
            <person name="Steffen K."/>
            <person name="Cardenas P."/>
        </authorList>
    </citation>
    <scope>NUCLEOTIDE SEQUENCE</scope>
</reference>
<dbReference type="SMART" id="SM00849">
    <property type="entry name" value="Lactamase_B"/>
    <property type="match status" value="1"/>
</dbReference>
<name>A0AA35R8B3_GEOBA</name>
<gene>
    <name evidence="6" type="ORF">GBAR_LOCUS4496</name>
</gene>
<dbReference type="Proteomes" id="UP001174909">
    <property type="component" value="Unassembled WGS sequence"/>
</dbReference>
<dbReference type="GO" id="GO:0046872">
    <property type="term" value="F:metal ion binding"/>
    <property type="evidence" value="ECO:0007669"/>
    <property type="project" value="UniProtKB-KW"/>
</dbReference>
<dbReference type="Gene3D" id="3.60.15.10">
    <property type="entry name" value="Ribonuclease Z/Hydroxyacylglutathione hydrolase-like"/>
    <property type="match status" value="1"/>
</dbReference>
<evidence type="ECO:0000313" key="7">
    <source>
        <dbReference type="Proteomes" id="UP001174909"/>
    </source>
</evidence>
<keyword evidence="3" id="KW-0378">Hydrolase</keyword>
<accession>A0AA35R8B3</accession>
<dbReference type="PANTHER" id="PTHR42978">
    <property type="entry name" value="QUORUM-QUENCHING LACTONASE YTNP-RELATED-RELATED"/>
    <property type="match status" value="1"/>
</dbReference>
<dbReference type="GO" id="GO:0016787">
    <property type="term" value="F:hydrolase activity"/>
    <property type="evidence" value="ECO:0007669"/>
    <property type="project" value="UniProtKB-KW"/>
</dbReference>
<evidence type="ECO:0000313" key="6">
    <source>
        <dbReference type="EMBL" id="CAI8005941.1"/>
    </source>
</evidence>
<dbReference type="SUPFAM" id="SSF56281">
    <property type="entry name" value="Metallo-hydrolase/oxidoreductase"/>
    <property type="match status" value="1"/>
</dbReference>
<dbReference type="AlphaFoldDB" id="A0AA35R8B3"/>
<sequence length="275" mass="30335">MSTDVKIISDGMMKVDGGSMFGPVPKVAWENSVVTDRKNRMTLGLNCLLLHSAGQNVLIDTGVGSKDMHADKESLGLVPSRLLRGLKSVGLAPKDINAVVLTHLHFDHSGGCTRLDRAGNVVPTFSKAKYYVQESCWHEACNPNERANNSHRTDNFLPIDERGQLELLDGDKEILPGLNVIVTDGHARGHQMVMFNHGGERVVFLGDIVPTPHHLNLVAISAFDNSPEVTLEQKRELLFRAEREGWLLVFSHGHEIRSGYLERRGGMGYLRDGGL</sequence>
<evidence type="ECO:0000256" key="3">
    <source>
        <dbReference type="ARBA" id="ARBA00022801"/>
    </source>
</evidence>
<evidence type="ECO:0000256" key="1">
    <source>
        <dbReference type="ARBA" id="ARBA00007749"/>
    </source>
</evidence>
<keyword evidence="7" id="KW-1185">Reference proteome</keyword>
<dbReference type="InterPro" id="IPR001279">
    <property type="entry name" value="Metallo-B-lactamas"/>
</dbReference>
<dbReference type="InterPro" id="IPR036866">
    <property type="entry name" value="RibonucZ/Hydroxyglut_hydro"/>
</dbReference>
<dbReference type="Pfam" id="PF00753">
    <property type="entry name" value="Lactamase_B"/>
    <property type="match status" value="1"/>
</dbReference>
<proteinExistence type="inferred from homology"/>
<keyword evidence="2" id="KW-0479">Metal-binding</keyword>
<keyword evidence="4" id="KW-0862">Zinc</keyword>
<dbReference type="EMBL" id="CASHTH010000649">
    <property type="protein sequence ID" value="CAI8005941.1"/>
    <property type="molecule type" value="Genomic_DNA"/>
</dbReference>